<feature type="compositionally biased region" description="Polar residues" evidence="1">
    <location>
        <begin position="3215"/>
        <end position="3230"/>
    </location>
</feature>
<dbReference type="PANTHER" id="PTHR14918">
    <property type="entry name" value="KICSTOR COMPLEX PROTEIN SZT2"/>
    <property type="match status" value="1"/>
</dbReference>
<sequence length="3506" mass="394805">MIASEDSEREEDALHVFLLMGEDYRISRSIRAQWFFQQFNSTLPYPKPEKELIESSEELEVLSIIPNNRESPGPYRLLPSTHDIQSGTVITDEAFSKLKNCLCGLVAPFSVDGNSIVLSPELHITVLAYTSILNPEAPQVLVQGCLVTQQNVNAVLDLNNQAESDQGGLHRDSVRLMSPEVGPVSILRNALLALQLLPSNASAGAIVITDGVFALPDASTVDSLLAQLRASTVCCSFIKLGSGFHAHCSLGYVPHCDLMQFIAMATSGAYLAKAPPVSKGARGMDGDGHPMNLYHRALLCLNFQKDFDLSKIDSWIGDCLEPSEYDFARTLKDKRSMSYALSKWEQNAMQPSMRGKQLQVKLTIPWKHNVQIEYLALSAWPILPSNCITHVEVTTEAPYEFLSDVTHPATQHFASGYRTLVVRRFRQMIKSLQNTDEMLVHLQSFSSNSSFYTIPESAKNGVPLFYLPPNSTKPSSKSQESHFAKYWKSLLSLDTTEWQRWMHFHKIGLVLEHDVPLPDNLYVAMANNRSSAIHCRVALRSLSSVCRNWSSFVLLENNSYVKFINKATPDDPPSSFCIAHITIRGPCIVIKVAFLGGTPGNIRNEIVSDLRSKLSEITAPQAVNVKSPKVQAKTKKLQRAAQLSSQRSVLEKPCAIMYHKSLDRILVRYERIPQDLFTPFPEMPHYKVYDSVTGLYAHRTNENHMKTLCQYLHHHRWIWPMQDEGSRAVADDVVARDHLRETDHFYTCIIQYVLFPPYHQHSDLDRTVDAIGDWEIEGKLSLARKKQKLNVIFQVDVEHVSALLSFDHLRGMCNDRTVTTPERIFKVPRTDSVLVQSNWVVDQVPFPFDVISLLPKTRSVVSIDSPNEKLFKLLLESMERLNDREVTLTDFSSLRFTQHLQNRKRNDIPLPFLVELCDIEQFIQSTSGEDHSGKKIQKKSVPSTKWRCFVRAVTACGSDRLILTFLPASFKHVRLMGKHGRKGSSSTGSSPRSPHRGTEKGTMEASKESGFGEAVNIEEKHESSLLPQSSLEDGSLTPTPTLERSEISFLLSQQTDTLPESNPQTAVECTQIKPELSVGYEDEKISVTFQDTEFANDQPVFHDRLSNEDSDSFSFNIPIYCYDCPISALQSIPDATSDREVTTEEAKEREDIFQDFTQYTASIVLDPFSFDEIPRSLEARTKGRFGSSKDLLFHTHAVHDMFFRSIVTSTFASLQKGHSVSMQDVHLAVDACEENVLEVDITEFIHTLCGHYVKKNASKNAIEETQVSKNLDSAPCGSPMNARSEERVRHLKDSLSGDCESVEGLHKSIRAKFMLILGKYFKAIPPSGEFFFYCPHPLDGTRKCALESFSEPESSKTEQIDEDDSQDKDSDIGSDTFDDVATGILMEDATDIDEEWTDFESDGNSSGEFDGDDDEEHSKSPLFLHLMCSLRNPSSQGQPTSTVSINTLPVCLGEVVNKFEDDGDVLDPFISSVRITLDLICLTLPSEPDYTLLESSARSALSRCNSFSSTSSPVSVSPQEKRFSLFDFRRQDSKATSHDIDGKESMDPLYGLLHSQQKSMISTCDAVRWLLQDEIVSELRHIGPVTEKMLETVEKHVAQSKNPSSCFSRDVRLQFVCSTEQSLRLFFKEFERITLQEYSLKNVEKYYFLTSLVEKQHGPASVVSPEFDSPDKIKWDSTIEDNGEFGGTIAVSEPASLKDSQEMGSETGIEVEKQNALQDELNTPVKGNTFASSANSPPEGKLFLPSPDDNTTITTENAEDDRSTASPRTPRQDKQNFNMVDECLQFWLVLKILEDQVTIFFHRRATGLVEMVTNTIHEKCLVVNQRMLLHELYETKVCSPLLFPNSDEDIWRHDDPMSVSPQGVPIMKSDSKGRVSYRFVQVQFLFQPGHFRCKSVWHTHLPVHQRLMDSSGRTGISRGLKAINSVLDSFGVSNRKDMFVYKDSTGAVFYFRLFESLCSNDSPAQFGLHPPYDDDDEEGRSILSSVVSLAGSRTSSQCSLVKDVAADGDDDETVSLRKVVFVIINKEIENRRSPQSTLLFYENVPPCDHESRSKRQLSVPDRDRETMSDSERSLLGVQAVVDKSIVLHVYGVDDPGPEITVELVEVLQNRLNEAMLEVLSLLLSRNPNCKLTYSDVRFIQPQGQPPKTTLTMTIPPMDVNFLCPLSFYLRQNLLQMLHTPRYTDSDPSHRFRAVSGSKVDATGNNSGESRRLEPEAYLYNRPQSSGGKGLACISVSVFNSRGGYIYIPCGKTACNQYAGELENFEQFTEVFVCEDKNQLAEDDIMVQFSIWERGDIGLEQLSDHLKLSLRHALCDLLAEYYLLTAPLSEVPEKYRRSQIARPRSCSEPRLERTLIPKSPTAGSCERPSKRRLDFGNQSGFRGKRVSQQSVSSTHPVSRQSTFEDEVFKPEAVLSESRGEEQKQASEDIKTTQSLDLTKLKSTLEASTPVETTKALSDVEQLFESLTPAEIQESLQYTSQPGTPVLDQGLFASKVSGTPPEREKSRKVTAVSASQSLNIPLQGLGQEMFALFFDLGVSSVYRIDGKLVNNFSPDPFLAEFVNLISSICPDIKPRVFPVTQRREQRVVQDMGESSVDKSGKRFAPLPNSSNIFVVVGRNMDQWRASMGFEEDLFCEDPSAGPKIRPALQCFKPLDPNAPKTGRISSDSNSLASLPVGGVPRQKFLLVTLSDKDVNVFTYNWAADLNHSFDKQLHRLLNWSNARCHLTSCLLGQKLGLFHHTLFADINKGKASKEEMNSFCLSANDEDVMSLISRTRPPSDRERALPRQLPPSPNLLVFDEVLREVTPPKPLYRASYFHNRDIVKRHGYQFKEIRFMQIKTPLLFHPDWRREHSSKGFQKVAQQEKEEEPKEEKPSSHEEAWHQELKSAYVQLYVQYMQSLRFIVVQTRPQSPKPNRRHIGRSAMARKAMDSSASDGRKETSSNGRKESQQCYLQRSSPGGIMLLELGFQGRFFVVRLYSLGCSQIPSGRTVGLQMSRLFVEDCTRYREYIHLLSFNYDFHLCKAQMYLNGSQLIFKKGYAVTDMLKSLLLEYPLCPFFARNRACEGEIAVPSHPGISPQDVFNYLVKNASKYEFATLPLEMAPIEKAQYVLLGTQRVLTQEHSADSKAPDILRENNEYDITFVVTVKESPEEGVVCMAYVMLMTSRRDLFPKLTLDWLRKKSPSSSSLSTMNGARKGSLPESEDVEQEKGSRVRFTLPNTASSRHLSETVTPASPGEFHRSASSPHSLFLLGSESSVQYPNMTSFSEENIVERSAFDNACHRESNLLTEAFNRAHDHLVHVVCRAQAHCNRDLLWQRLLVGGTGREERESGRRGRRRSEVSRTGSDASVKLKWIKAVEALKLTSDQASSSRLSFDDFKQLLSVVVSRSLKDEDPQLISLLSMGASWYLNLFSVIIAKFPDTYRLFTSEDNKVRYLVILNANNADMFILFHVNEQQDSVDVSVVFREEPLSDDSGTSRGSGLLSKKIRSHVYSVINSVCFHLWTRLLPP</sequence>
<name>A0AAD9VCS3_ACRCE</name>
<feature type="compositionally biased region" description="Basic and acidic residues" evidence="1">
    <location>
        <begin position="2860"/>
        <end position="2878"/>
    </location>
</feature>
<evidence type="ECO:0000313" key="3">
    <source>
        <dbReference type="Proteomes" id="UP001249851"/>
    </source>
</evidence>
<feature type="compositionally biased region" description="Polar residues" evidence="1">
    <location>
        <begin position="1025"/>
        <end position="1039"/>
    </location>
</feature>
<feature type="region of interest" description="Disordered" evidence="1">
    <location>
        <begin position="1347"/>
        <end position="1377"/>
    </location>
</feature>
<feature type="region of interest" description="Disordered" evidence="1">
    <location>
        <begin position="2048"/>
        <end position="2070"/>
    </location>
</feature>
<feature type="region of interest" description="Disordered" evidence="1">
    <location>
        <begin position="1393"/>
        <end position="1418"/>
    </location>
</feature>
<feature type="compositionally biased region" description="Basic and acidic residues" evidence="1">
    <location>
        <begin position="2933"/>
        <end position="2946"/>
    </location>
</feature>
<feature type="region of interest" description="Disordered" evidence="1">
    <location>
        <begin position="2347"/>
        <end position="2405"/>
    </location>
</feature>
<feature type="region of interest" description="Disordered" evidence="1">
    <location>
        <begin position="2851"/>
        <end position="2878"/>
    </location>
</feature>
<feature type="region of interest" description="Disordered" evidence="1">
    <location>
        <begin position="977"/>
        <end position="1039"/>
    </location>
</feature>
<reference evidence="2" key="1">
    <citation type="journal article" date="2023" name="G3 (Bethesda)">
        <title>Whole genome assembly and annotation of the endangered Caribbean coral Acropora cervicornis.</title>
        <authorList>
            <person name="Selwyn J.D."/>
            <person name="Vollmer S.V."/>
        </authorList>
    </citation>
    <scope>NUCLEOTIDE SEQUENCE</scope>
    <source>
        <strain evidence="2">K2</strain>
    </source>
</reference>
<dbReference type="Proteomes" id="UP001249851">
    <property type="component" value="Unassembled WGS sequence"/>
</dbReference>
<protein>
    <submittedName>
        <fullName evidence="2">KICSTOR complex protein SZT2</fullName>
    </submittedName>
</protein>
<evidence type="ECO:0000256" key="1">
    <source>
        <dbReference type="SAM" id="MobiDB-lite"/>
    </source>
</evidence>
<dbReference type="EMBL" id="JARQWQ010000009">
    <property type="protein sequence ID" value="KAK2569569.1"/>
    <property type="molecule type" value="Genomic_DNA"/>
</dbReference>
<dbReference type="GO" id="GO:0005777">
    <property type="term" value="C:peroxisome"/>
    <property type="evidence" value="ECO:0007669"/>
    <property type="project" value="InterPro"/>
</dbReference>
<evidence type="ECO:0000313" key="2">
    <source>
        <dbReference type="EMBL" id="KAK2569569.1"/>
    </source>
</evidence>
<feature type="compositionally biased region" description="Polar residues" evidence="1">
    <location>
        <begin position="2375"/>
        <end position="2400"/>
    </location>
</feature>
<reference evidence="2" key="2">
    <citation type="journal article" date="2023" name="Science">
        <title>Genomic signatures of disease resistance in endangered staghorn corals.</title>
        <authorList>
            <person name="Vollmer S.V."/>
            <person name="Selwyn J.D."/>
            <person name="Despard B.A."/>
            <person name="Roesel C.L."/>
        </authorList>
    </citation>
    <scope>NUCLEOTIDE SEQUENCE</scope>
    <source>
        <strain evidence="2">K2</strain>
    </source>
</reference>
<comment type="caution">
    <text evidence="2">The sequence shown here is derived from an EMBL/GenBank/DDBJ whole genome shotgun (WGS) entry which is preliminary data.</text>
</comment>
<feature type="region of interest" description="Disordered" evidence="1">
    <location>
        <begin position="1692"/>
        <end position="1711"/>
    </location>
</feature>
<accession>A0AAD9VCS3</accession>
<feature type="region of interest" description="Disordered" evidence="1">
    <location>
        <begin position="2906"/>
        <end position="2950"/>
    </location>
</feature>
<feature type="compositionally biased region" description="Basic and acidic residues" evidence="1">
    <location>
        <begin position="996"/>
        <end position="1007"/>
    </location>
</feature>
<feature type="compositionally biased region" description="Low complexity" evidence="1">
    <location>
        <begin position="983"/>
        <end position="992"/>
    </location>
</feature>
<dbReference type="PANTHER" id="PTHR14918:SF3">
    <property type="entry name" value="KICSTOR COMPLEX PROTEIN SZT2"/>
    <property type="match status" value="1"/>
</dbReference>
<dbReference type="InterPro" id="IPR033228">
    <property type="entry name" value="SZT2"/>
</dbReference>
<feature type="region of interest" description="Disordered" evidence="1">
    <location>
        <begin position="3180"/>
        <end position="3239"/>
    </location>
</feature>
<feature type="compositionally biased region" description="Polar residues" evidence="1">
    <location>
        <begin position="1724"/>
        <end position="1736"/>
    </location>
</feature>
<gene>
    <name evidence="2" type="ORF">P5673_005394</name>
</gene>
<keyword evidence="3" id="KW-1185">Reference proteome</keyword>
<feature type="region of interest" description="Disordered" evidence="1">
    <location>
        <begin position="1724"/>
        <end position="1774"/>
    </location>
</feature>
<feature type="compositionally biased region" description="Basic and acidic residues" evidence="1">
    <location>
        <begin position="2060"/>
        <end position="2070"/>
    </location>
</feature>
<proteinExistence type="predicted"/>
<organism evidence="2 3">
    <name type="scientific">Acropora cervicornis</name>
    <name type="common">Staghorn coral</name>
    <dbReference type="NCBI Taxonomy" id="6130"/>
    <lineage>
        <taxon>Eukaryota</taxon>
        <taxon>Metazoa</taxon>
        <taxon>Cnidaria</taxon>
        <taxon>Anthozoa</taxon>
        <taxon>Hexacorallia</taxon>
        <taxon>Scleractinia</taxon>
        <taxon>Astrocoeniina</taxon>
        <taxon>Acroporidae</taxon>
        <taxon>Acropora</taxon>
    </lineage>
</organism>